<evidence type="ECO:0000313" key="1">
    <source>
        <dbReference type="EMBL" id="KAB2630519.1"/>
    </source>
</evidence>
<proteinExistence type="predicted"/>
<sequence>MEKDAVHYGNQFQAFAAAAEAQIAAADYNHYVFATKFASWKGLDSRFGKAVNQGGVERT</sequence>
<dbReference type="EMBL" id="SMOL01000143">
    <property type="protein sequence ID" value="KAB2630519.1"/>
    <property type="molecule type" value="Genomic_DNA"/>
</dbReference>
<gene>
    <name evidence="1" type="ORF">D8674_008038</name>
</gene>
<accession>A0A5N5HRR7</accession>
<protein>
    <submittedName>
        <fullName evidence="1">Uncharacterized protein</fullName>
    </submittedName>
</protein>
<name>A0A5N5HRR7_9ROSA</name>
<comment type="caution">
    <text evidence="1">The sequence shown here is derived from an EMBL/GenBank/DDBJ whole genome shotgun (WGS) entry which is preliminary data.</text>
</comment>
<dbReference type="AlphaFoldDB" id="A0A5N5HRR7"/>
<reference evidence="1 2" key="3">
    <citation type="submission" date="2019-11" db="EMBL/GenBank/DDBJ databases">
        <title>A de novo genome assembly of a pear dwarfing rootstock.</title>
        <authorList>
            <person name="Wang F."/>
            <person name="Wang J."/>
            <person name="Li S."/>
            <person name="Zhang Y."/>
            <person name="Fang M."/>
            <person name="Ma L."/>
            <person name="Zhao Y."/>
            <person name="Jiang S."/>
        </authorList>
    </citation>
    <scope>NUCLEOTIDE SEQUENCE [LARGE SCALE GENOMIC DNA]</scope>
    <source>
        <strain evidence="1">S2</strain>
        <tissue evidence="1">Leaf</tissue>
    </source>
</reference>
<evidence type="ECO:0000313" key="2">
    <source>
        <dbReference type="Proteomes" id="UP000327157"/>
    </source>
</evidence>
<keyword evidence="2" id="KW-1185">Reference proteome</keyword>
<reference evidence="2" key="2">
    <citation type="submission" date="2019-10" db="EMBL/GenBank/DDBJ databases">
        <title>A de novo genome assembly of a pear dwarfing rootstock.</title>
        <authorList>
            <person name="Wang F."/>
            <person name="Wang J."/>
            <person name="Li S."/>
            <person name="Zhang Y."/>
            <person name="Fang M."/>
            <person name="Ma L."/>
            <person name="Zhao Y."/>
            <person name="Jiang S."/>
        </authorList>
    </citation>
    <scope>NUCLEOTIDE SEQUENCE [LARGE SCALE GENOMIC DNA]</scope>
</reference>
<organism evidence="1 2">
    <name type="scientific">Pyrus ussuriensis x Pyrus communis</name>
    <dbReference type="NCBI Taxonomy" id="2448454"/>
    <lineage>
        <taxon>Eukaryota</taxon>
        <taxon>Viridiplantae</taxon>
        <taxon>Streptophyta</taxon>
        <taxon>Embryophyta</taxon>
        <taxon>Tracheophyta</taxon>
        <taxon>Spermatophyta</taxon>
        <taxon>Magnoliopsida</taxon>
        <taxon>eudicotyledons</taxon>
        <taxon>Gunneridae</taxon>
        <taxon>Pentapetalae</taxon>
        <taxon>rosids</taxon>
        <taxon>fabids</taxon>
        <taxon>Rosales</taxon>
        <taxon>Rosaceae</taxon>
        <taxon>Amygdaloideae</taxon>
        <taxon>Maleae</taxon>
        <taxon>Pyrus</taxon>
    </lineage>
</organism>
<reference evidence="1 2" key="1">
    <citation type="submission" date="2019-09" db="EMBL/GenBank/DDBJ databases">
        <authorList>
            <person name="Ou C."/>
        </authorList>
    </citation>
    <scope>NUCLEOTIDE SEQUENCE [LARGE SCALE GENOMIC DNA]</scope>
    <source>
        <strain evidence="1">S2</strain>
        <tissue evidence="1">Leaf</tissue>
    </source>
</reference>
<dbReference type="Proteomes" id="UP000327157">
    <property type="component" value="Chromosome 12"/>
</dbReference>